<feature type="domain" description="Zinc finger Mcm10/DnaG-type" evidence="9">
    <location>
        <begin position="293"/>
        <end position="338"/>
    </location>
</feature>
<organism evidence="13">
    <name type="scientific">Angiostrongylus costaricensis</name>
    <name type="common">Nematode worm</name>
    <dbReference type="NCBI Taxonomy" id="334426"/>
    <lineage>
        <taxon>Eukaryota</taxon>
        <taxon>Metazoa</taxon>
        <taxon>Ecdysozoa</taxon>
        <taxon>Nematoda</taxon>
        <taxon>Chromadorea</taxon>
        <taxon>Rhabditida</taxon>
        <taxon>Rhabditina</taxon>
        <taxon>Rhabditomorpha</taxon>
        <taxon>Strongyloidea</taxon>
        <taxon>Metastrongylidae</taxon>
        <taxon>Angiostrongylus</taxon>
    </lineage>
</organism>
<dbReference type="GO" id="GO:0043596">
    <property type="term" value="C:nuclear replication fork"/>
    <property type="evidence" value="ECO:0007669"/>
    <property type="project" value="TreeGrafter"/>
</dbReference>
<evidence type="ECO:0000256" key="8">
    <source>
        <dbReference type="SAM" id="MobiDB-lite"/>
    </source>
</evidence>
<keyword evidence="12" id="KW-1185">Reference proteome</keyword>
<reference evidence="11 12" key="2">
    <citation type="submission" date="2018-11" db="EMBL/GenBank/DDBJ databases">
        <authorList>
            <consortium name="Pathogen Informatics"/>
        </authorList>
    </citation>
    <scope>NUCLEOTIDE SEQUENCE [LARGE SCALE GENOMIC DNA]</scope>
    <source>
        <strain evidence="11 12">Costa Rica</strain>
    </source>
</reference>
<dbReference type="AlphaFoldDB" id="A0A0R3PIW5"/>
<evidence type="ECO:0000313" key="12">
    <source>
        <dbReference type="Proteomes" id="UP000267027"/>
    </source>
</evidence>
<evidence type="ECO:0000313" key="11">
    <source>
        <dbReference type="EMBL" id="VDM55914.1"/>
    </source>
</evidence>
<keyword evidence="4" id="KW-0479">Metal-binding</keyword>
<evidence type="ECO:0000256" key="1">
    <source>
        <dbReference type="ARBA" id="ARBA00004123"/>
    </source>
</evidence>
<comment type="similarity">
    <text evidence="2">Belongs to the MCM10 family.</text>
</comment>
<evidence type="ECO:0000259" key="9">
    <source>
        <dbReference type="Pfam" id="PF09329"/>
    </source>
</evidence>
<dbReference type="InterPro" id="IPR012340">
    <property type="entry name" value="NA-bd_OB-fold"/>
</dbReference>
<dbReference type="Gene3D" id="2.40.50.140">
    <property type="entry name" value="Nucleic acid-binding proteins"/>
    <property type="match status" value="1"/>
</dbReference>
<dbReference type="InterPro" id="IPR015408">
    <property type="entry name" value="Znf_Mcm10/DnaG"/>
</dbReference>
<dbReference type="STRING" id="334426.A0A0R3PIW5"/>
<evidence type="ECO:0000256" key="4">
    <source>
        <dbReference type="ARBA" id="ARBA00022723"/>
    </source>
</evidence>
<keyword evidence="6" id="KW-0862">Zinc</keyword>
<evidence type="ECO:0000259" key="10">
    <source>
        <dbReference type="Pfam" id="PF22379"/>
    </source>
</evidence>
<dbReference type="Pfam" id="PF22379">
    <property type="entry name" value="OB_MCM10"/>
    <property type="match status" value="1"/>
</dbReference>
<feature type="region of interest" description="Disordered" evidence="8">
    <location>
        <begin position="129"/>
        <end position="157"/>
    </location>
</feature>
<reference evidence="13" key="1">
    <citation type="submission" date="2017-02" db="UniProtKB">
        <authorList>
            <consortium name="WormBaseParasite"/>
        </authorList>
    </citation>
    <scope>IDENTIFICATION</scope>
</reference>
<evidence type="ECO:0000256" key="7">
    <source>
        <dbReference type="ARBA" id="ARBA00023242"/>
    </source>
</evidence>
<proteinExistence type="inferred from homology"/>
<keyword evidence="7" id="KW-0539">Nucleus</keyword>
<dbReference type="GO" id="GO:0008270">
    <property type="term" value="F:zinc ion binding"/>
    <property type="evidence" value="ECO:0007669"/>
    <property type="project" value="UniProtKB-KW"/>
</dbReference>
<dbReference type="Proteomes" id="UP000267027">
    <property type="component" value="Unassembled WGS sequence"/>
</dbReference>
<dbReference type="GO" id="GO:0006270">
    <property type="term" value="P:DNA replication initiation"/>
    <property type="evidence" value="ECO:0007669"/>
    <property type="project" value="InterPro"/>
</dbReference>
<dbReference type="PANTHER" id="PTHR13454:SF11">
    <property type="entry name" value="PROTEIN MCM10 HOMOLOG"/>
    <property type="match status" value="1"/>
</dbReference>
<evidence type="ECO:0000256" key="5">
    <source>
        <dbReference type="ARBA" id="ARBA00022771"/>
    </source>
</evidence>
<feature type="compositionally biased region" description="Polar residues" evidence="8">
    <location>
        <begin position="129"/>
        <end position="144"/>
    </location>
</feature>
<dbReference type="OrthoDB" id="273123at2759"/>
<evidence type="ECO:0000256" key="2">
    <source>
        <dbReference type="ARBA" id="ARBA00009679"/>
    </source>
</evidence>
<protein>
    <submittedName>
        <fullName evidence="13">Zf-primase domain-containing protein</fullName>
    </submittedName>
</protein>
<dbReference type="InterPro" id="IPR040184">
    <property type="entry name" value="Mcm10"/>
</dbReference>
<evidence type="ECO:0000256" key="3">
    <source>
        <dbReference type="ARBA" id="ARBA00022705"/>
    </source>
</evidence>
<dbReference type="Pfam" id="PF09329">
    <property type="entry name" value="zf-primase"/>
    <property type="match status" value="1"/>
</dbReference>
<sequence length="339" mass="37701">MDEFLSLCAADEQDATDGESFVTASSEITVDRTVNSTDMDSFLSAKSVLPSETDDDYSANISNEPSHHDQTITNDIIQSQIDELDRKRREVINLARATVFGSGSTENRKDSRLKSGPKLVDLDFSQPYINSEPATSKQFSANSDSSDDEMMGRKKPLTESGKLLKKQLAKVEEIREFSRDVPVPSMVFIPDSWTTAGVVVNRDVRKSVNGKDYLIWKLHDLKDCQDPPVTLLLFGEACKEFWKLQVGICVALMTPQIADNDQNSCVRGEAKFKPRNTLITLKVFKSIQVVELGFSSDLGTCKGVKLDGQKCSNFVNISLSEFCVHHVMKEARKLSAKRG</sequence>
<keyword evidence="3" id="KW-0235">DNA replication</keyword>
<dbReference type="EMBL" id="UYYA01003811">
    <property type="protein sequence ID" value="VDM55914.1"/>
    <property type="molecule type" value="Genomic_DNA"/>
</dbReference>
<dbReference type="GO" id="GO:0003697">
    <property type="term" value="F:single-stranded DNA binding"/>
    <property type="evidence" value="ECO:0007669"/>
    <property type="project" value="InterPro"/>
</dbReference>
<dbReference type="GO" id="GO:0003688">
    <property type="term" value="F:DNA replication origin binding"/>
    <property type="evidence" value="ECO:0007669"/>
    <property type="project" value="TreeGrafter"/>
</dbReference>
<comment type="subcellular location">
    <subcellularLocation>
        <location evidence="1">Nucleus</location>
    </subcellularLocation>
</comment>
<name>A0A0R3PIW5_ANGCS</name>
<dbReference type="WBParaSite" id="ACOC_0000432801-mRNA-1">
    <property type="protein sequence ID" value="ACOC_0000432801-mRNA-1"/>
    <property type="gene ID" value="ACOC_0000432801"/>
</dbReference>
<keyword evidence="5" id="KW-0863">Zinc-finger</keyword>
<dbReference type="PANTHER" id="PTHR13454">
    <property type="entry name" value="PROTEIN MCM10 HOMOLOG"/>
    <property type="match status" value="1"/>
</dbReference>
<dbReference type="InterPro" id="IPR055065">
    <property type="entry name" value="OB_MCM10"/>
</dbReference>
<feature type="domain" description="MCM10 OB-fold" evidence="10">
    <location>
        <begin position="190"/>
        <end position="263"/>
    </location>
</feature>
<evidence type="ECO:0000256" key="6">
    <source>
        <dbReference type="ARBA" id="ARBA00022833"/>
    </source>
</evidence>
<gene>
    <name evidence="11" type="ORF">ACOC_LOCUS4329</name>
</gene>
<evidence type="ECO:0000313" key="13">
    <source>
        <dbReference type="WBParaSite" id="ACOC_0000432801-mRNA-1"/>
    </source>
</evidence>
<accession>A0A0R3PIW5</accession>